<proteinExistence type="inferred from homology"/>
<feature type="non-terminal residue" evidence="5">
    <location>
        <position position="1"/>
    </location>
</feature>
<dbReference type="Gene3D" id="1.10.246.20">
    <property type="entry name" value="Coactivator CBP, KIX domain"/>
    <property type="match status" value="1"/>
</dbReference>
<evidence type="ECO:0000259" key="4">
    <source>
        <dbReference type="Pfam" id="PF09606"/>
    </source>
</evidence>
<comment type="similarity">
    <text evidence="2">Belongs to the Mediator complex subunit 15 family.</text>
</comment>
<evidence type="ECO:0000256" key="1">
    <source>
        <dbReference type="ARBA" id="ARBA00023242"/>
    </source>
</evidence>
<comment type="subcellular location">
    <subcellularLocation>
        <location evidence="2">Nucleus</location>
    </subcellularLocation>
</comment>
<gene>
    <name evidence="2" type="primary">MED15</name>
    <name evidence="5" type="ORF">PMAYCL1PPCAC_32303</name>
</gene>
<keyword evidence="1 2" id="KW-0539">Nucleus</keyword>
<dbReference type="Proteomes" id="UP001328107">
    <property type="component" value="Unassembled WGS sequence"/>
</dbReference>
<comment type="caution">
    <text evidence="5">The sequence shown here is derived from an EMBL/GenBank/DDBJ whole genome shotgun (WGS) entry which is preliminary data.</text>
</comment>
<feature type="compositionally biased region" description="Low complexity" evidence="3">
    <location>
        <begin position="172"/>
        <end position="222"/>
    </location>
</feature>
<dbReference type="GO" id="GO:0003712">
    <property type="term" value="F:transcription coregulator activity"/>
    <property type="evidence" value="ECO:0007669"/>
    <property type="project" value="InterPro"/>
</dbReference>
<feature type="region of interest" description="Disordered" evidence="3">
    <location>
        <begin position="134"/>
        <end position="241"/>
    </location>
</feature>
<comment type="function">
    <text evidence="2">Component of the Mediator complex, a coactivator involved in the regulated transcription of nearly all RNA polymerase II-dependent genes. Mediator functions as a bridge to convey information from gene-specific regulatory proteins to the basal RNA polymerase II transcription machinery. Mediator is recruited to promoters by direct interactions with regulatory proteins and serves as a scaffold for the assembly of a functional preinitiation complex with RNA polymerase II and the general transcription factors.</text>
</comment>
<evidence type="ECO:0000313" key="6">
    <source>
        <dbReference type="Proteomes" id="UP001328107"/>
    </source>
</evidence>
<evidence type="ECO:0000313" key="5">
    <source>
        <dbReference type="EMBL" id="GMR62108.1"/>
    </source>
</evidence>
<organism evidence="5 6">
    <name type="scientific">Pristionchus mayeri</name>
    <dbReference type="NCBI Taxonomy" id="1317129"/>
    <lineage>
        <taxon>Eukaryota</taxon>
        <taxon>Metazoa</taxon>
        <taxon>Ecdysozoa</taxon>
        <taxon>Nematoda</taxon>
        <taxon>Chromadorea</taxon>
        <taxon>Rhabditida</taxon>
        <taxon>Rhabditina</taxon>
        <taxon>Diplogasteromorpha</taxon>
        <taxon>Diplogasteroidea</taxon>
        <taxon>Neodiplogasteridae</taxon>
        <taxon>Pristionchus</taxon>
    </lineage>
</organism>
<dbReference type="InterPro" id="IPR036529">
    <property type="entry name" value="KIX_dom_sf"/>
</dbReference>
<feature type="region of interest" description="Disordered" evidence="3">
    <location>
        <begin position="81"/>
        <end position="118"/>
    </location>
</feature>
<dbReference type="GO" id="GO:0005634">
    <property type="term" value="C:nucleus"/>
    <property type="evidence" value="ECO:0007669"/>
    <property type="project" value="UniProtKB-SubCell"/>
</dbReference>
<reference evidence="6" key="1">
    <citation type="submission" date="2022-10" db="EMBL/GenBank/DDBJ databases">
        <title>Genome assembly of Pristionchus species.</title>
        <authorList>
            <person name="Yoshida K."/>
            <person name="Sommer R.J."/>
        </authorList>
    </citation>
    <scope>NUCLEOTIDE SEQUENCE [LARGE SCALE GENOMIC DNA]</scope>
    <source>
        <strain evidence="6">RS5460</strain>
    </source>
</reference>
<sequence>AAIGSASVFDTEEWPNQAIREAAVNRIEFDLARSKIPIPGTSRQLEEYIFQKSINQMHYRSRLNKLLIAINGGLVVTPGTQPTSAAAPAAATSSTASAATPQRAGQQPGDVPVQPQQPMNLLYNPYAAVRQQQVPTAGAGQHQQQQQLQQLQSQRALAAAPQPPSQNHHQHQQPQQAVATAPQPSPQHQYQQMHQHQQQQQQQRQLQQLQQQQQQLQQQQKQQHQRPDGSFGAPPPYTSYVHNQYQQQPYYDNPQTGMRTYVVQPQHPQNTQMANWSVQPQMNMPGFRNTTGPQPSHVMAPSEQHFRGPMHSSYSGLLAAQPHQQYPPASTMRGANSMLQQGAPVAAQLEAEVHRSASTASSLVVLPCRSTTSSFRALDRMNYDASYRL</sequence>
<keyword evidence="2" id="KW-0805">Transcription regulation</keyword>
<name>A0AAN5DF88_9BILA</name>
<dbReference type="AlphaFoldDB" id="A0AAN5DF88"/>
<feature type="domain" description="Mediator of RNA polymerase II transcription subunit 15 N-terminal" evidence="4">
    <location>
        <begin position="11"/>
        <end position="71"/>
    </location>
</feature>
<comment type="subunit">
    <text evidence="2">Component of the Mediator complex.</text>
</comment>
<dbReference type="GO" id="GO:0006355">
    <property type="term" value="P:regulation of DNA-templated transcription"/>
    <property type="evidence" value="ECO:0007669"/>
    <property type="project" value="InterPro"/>
</dbReference>
<feature type="compositionally biased region" description="Low complexity" evidence="3">
    <location>
        <begin position="137"/>
        <end position="160"/>
    </location>
</feature>
<evidence type="ECO:0000256" key="3">
    <source>
        <dbReference type="SAM" id="MobiDB-lite"/>
    </source>
</evidence>
<evidence type="ECO:0000256" key="2">
    <source>
        <dbReference type="RuleBase" id="RU364148"/>
    </source>
</evidence>
<keyword evidence="2" id="KW-0010">Activator</keyword>
<accession>A0AAN5DF88</accession>
<dbReference type="EMBL" id="BTRK01000006">
    <property type="protein sequence ID" value="GMR62108.1"/>
    <property type="molecule type" value="Genomic_DNA"/>
</dbReference>
<protein>
    <recommendedName>
        <fullName evidence="2">Mediator of RNA polymerase II transcription subunit 15</fullName>
    </recommendedName>
    <alternativeName>
        <fullName evidence="2">Mediator complex subunit 15</fullName>
    </alternativeName>
</protein>
<keyword evidence="6" id="KW-1185">Reference proteome</keyword>
<keyword evidence="2" id="KW-0804">Transcription</keyword>
<dbReference type="Pfam" id="PF09606">
    <property type="entry name" value="Med15_N"/>
    <property type="match status" value="1"/>
</dbReference>
<dbReference type="InterPro" id="IPR019087">
    <property type="entry name" value="Med15_N"/>
</dbReference>
<feature type="compositionally biased region" description="Low complexity" evidence="3">
    <location>
        <begin position="82"/>
        <end position="118"/>
    </location>
</feature>